<gene>
    <name evidence="1" type="ORF">METZ01_LOCUS11557</name>
</gene>
<proteinExistence type="predicted"/>
<dbReference type="EMBL" id="UINC01000636">
    <property type="protein sequence ID" value="SUZ58703.1"/>
    <property type="molecule type" value="Genomic_DNA"/>
</dbReference>
<reference evidence="1" key="1">
    <citation type="submission" date="2018-05" db="EMBL/GenBank/DDBJ databases">
        <authorList>
            <person name="Lanie J.A."/>
            <person name="Ng W.-L."/>
            <person name="Kazmierczak K.M."/>
            <person name="Andrzejewski T.M."/>
            <person name="Davidsen T.M."/>
            <person name="Wayne K.J."/>
            <person name="Tettelin H."/>
            <person name="Glass J.I."/>
            <person name="Rusch D."/>
            <person name="Podicherti R."/>
            <person name="Tsui H.-C.T."/>
            <person name="Winkler M.E."/>
        </authorList>
    </citation>
    <scope>NUCLEOTIDE SEQUENCE</scope>
</reference>
<accession>A0A381NZ42</accession>
<organism evidence="1">
    <name type="scientific">marine metagenome</name>
    <dbReference type="NCBI Taxonomy" id="408172"/>
    <lineage>
        <taxon>unclassified sequences</taxon>
        <taxon>metagenomes</taxon>
        <taxon>ecological metagenomes</taxon>
    </lineage>
</organism>
<evidence type="ECO:0000313" key="1">
    <source>
        <dbReference type="EMBL" id="SUZ58703.1"/>
    </source>
</evidence>
<name>A0A381NZ42_9ZZZZ</name>
<protein>
    <submittedName>
        <fullName evidence="1">Uncharacterized protein</fullName>
    </submittedName>
</protein>
<dbReference type="AlphaFoldDB" id="A0A381NZ42"/>
<sequence>MPMGLLINADFKKKLDIKLYRFDPNKKDPKYHAEIFSEMFIQFPQFKAHVAAYIERNYCFVVNDEDHANPSTLLTTLQPEEVRRLNEWILIRNQPGRLAASEKQK</sequence>